<name>A0A4P7NFM6_PYROR</name>
<reference evidence="3 4" key="1">
    <citation type="journal article" date="2019" name="Mol. Biol. Evol.">
        <title>Blast fungal genomes show frequent chromosomal changes, gene gains and losses, and effector gene turnover.</title>
        <authorList>
            <person name="Gomez Luciano L.B."/>
            <person name="Jason Tsai I."/>
            <person name="Chuma I."/>
            <person name="Tosa Y."/>
            <person name="Chen Y.H."/>
            <person name="Li J.Y."/>
            <person name="Li M.Y."/>
            <person name="Jade Lu M.Y."/>
            <person name="Nakayashiki H."/>
            <person name="Li W.H."/>
        </authorList>
    </citation>
    <scope>NUCLEOTIDE SEQUENCE [LARGE SCALE GENOMIC DNA]</scope>
    <source>
        <strain evidence="3">MZ5-1-6</strain>
    </source>
</reference>
<gene>
    <name evidence="3" type="ORF">PoMZ_07622</name>
</gene>
<evidence type="ECO:0000256" key="1">
    <source>
        <dbReference type="SAM" id="SignalP"/>
    </source>
</evidence>
<proteinExistence type="predicted"/>
<dbReference type="EMBL" id="CP034207">
    <property type="protein sequence ID" value="QBZ60680.1"/>
    <property type="molecule type" value="Genomic_DNA"/>
</dbReference>
<feature type="domain" description="DUF8021" evidence="2">
    <location>
        <begin position="157"/>
        <end position="258"/>
    </location>
</feature>
<evidence type="ECO:0000313" key="3">
    <source>
        <dbReference type="EMBL" id="QBZ60680.1"/>
    </source>
</evidence>
<evidence type="ECO:0000313" key="4">
    <source>
        <dbReference type="Proteomes" id="UP000294847"/>
    </source>
</evidence>
<dbReference type="Proteomes" id="UP000294847">
    <property type="component" value="Chromosome 4"/>
</dbReference>
<dbReference type="PROSITE" id="PS51257">
    <property type="entry name" value="PROKAR_LIPOPROTEIN"/>
    <property type="match status" value="1"/>
</dbReference>
<evidence type="ECO:0000259" key="2">
    <source>
        <dbReference type="Pfam" id="PF26061"/>
    </source>
</evidence>
<feature type="signal peptide" evidence="1">
    <location>
        <begin position="1"/>
        <end position="20"/>
    </location>
</feature>
<protein>
    <recommendedName>
        <fullName evidence="2">DUF8021 domain-containing protein</fullName>
    </recommendedName>
</protein>
<dbReference type="InterPro" id="IPR058334">
    <property type="entry name" value="DUF8021"/>
</dbReference>
<accession>A0A4P7NFM6</accession>
<keyword evidence="1" id="KW-0732">Signal</keyword>
<organism evidence="3 4">
    <name type="scientific">Pyricularia oryzae</name>
    <name type="common">Rice blast fungus</name>
    <name type="synonym">Magnaporthe oryzae</name>
    <dbReference type="NCBI Taxonomy" id="318829"/>
    <lineage>
        <taxon>Eukaryota</taxon>
        <taxon>Fungi</taxon>
        <taxon>Dikarya</taxon>
        <taxon>Ascomycota</taxon>
        <taxon>Pezizomycotina</taxon>
        <taxon>Sordariomycetes</taxon>
        <taxon>Sordariomycetidae</taxon>
        <taxon>Magnaporthales</taxon>
        <taxon>Pyriculariaceae</taxon>
        <taxon>Pyricularia</taxon>
    </lineage>
</organism>
<sequence length="280" mass="30740">MQMKSAAWLSIATTITTAAAACTRPLLEEATSRYVAAQSAGEPRYLQQLAPNLAAMLYTENGNATMPLHASILAEPLRIDHARAQHDLEACRGYVELIVTDDAHPYQLATQIYVDAAAGTINSIETLVTDAQDWLFSARHALHYVLQEDWTPIVPAERDEREVLRAAADAYLDLFSNSSVVVPWHDECRRLEGGLYTQPGSTCATGVPEGIEMVNRQYVIDEEYGTVGVFLRFGPSGLHDSHGFRIEGGRIKYIHTVTVCPTPNCGFGDPPAILQKDPGW</sequence>
<dbReference type="AlphaFoldDB" id="A0A4P7NFM6"/>
<feature type="chain" id="PRO_5020776958" description="DUF8021 domain-containing protein" evidence="1">
    <location>
        <begin position="21"/>
        <end position="280"/>
    </location>
</feature>
<dbReference type="Pfam" id="PF26061">
    <property type="entry name" value="DUF8021"/>
    <property type="match status" value="1"/>
</dbReference>